<protein>
    <submittedName>
        <fullName evidence="1">Uncharacterized protein</fullName>
    </submittedName>
</protein>
<evidence type="ECO:0000313" key="2">
    <source>
        <dbReference type="Proteomes" id="UP000193986"/>
    </source>
</evidence>
<dbReference type="AlphaFoldDB" id="A0A1Y2BDP7"/>
<sequence>MLDDVLSHIGPVVSFFLEVESEINLTVSVLTALQEDAKDTVPSILMANTFRTDFQMDTNLAFDRIAPLPKNPARAHNGMYNSQDAASLQLQEIQGNPIHHLRDLAAYHLHNLPAIFDCEAQHRQAIDMWIPTPDDIDKYEDLRESVPNPPQFEQAHSLPPVIPDVSQYYYFGPHSVCFLRVITTPLPMTPVCALYLTAIVATRRDEVRSGLKVR</sequence>
<reference evidence="1 2" key="1">
    <citation type="submission" date="2016-07" db="EMBL/GenBank/DDBJ databases">
        <title>Pervasive Adenine N6-methylation of Active Genes in Fungi.</title>
        <authorList>
            <consortium name="DOE Joint Genome Institute"/>
            <person name="Mondo S.J."/>
            <person name="Dannebaum R.O."/>
            <person name="Kuo R.C."/>
            <person name="Labutti K."/>
            <person name="Haridas S."/>
            <person name="Kuo A."/>
            <person name="Salamov A."/>
            <person name="Ahrendt S.R."/>
            <person name="Lipzen A."/>
            <person name="Sullivan W."/>
            <person name="Andreopoulos W.B."/>
            <person name="Clum A."/>
            <person name="Lindquist E."/>
            <person name="Daum C."/>
            <person name="Ramamoorthy G.K."/>
            <person name="Gryganskyi A."/>
            <person name="Culley D."/>
            <person name="Magnuson J.K."/>
            <person name="James T.Y."/>
            <person name="O'Malley M.A."/>
            <person name="Stajich J.E."/>
            <person name="Spatafora J.W."/>
            <person name="Visel A."/>
            <person name="Grigoriev I.V."/>
        </authorList>
    </citation>
    <scope>NUCLEOTIDE SEQUENCE [LARGE SCALE GENOMIC DNA]</scope>
    <source>
        <strain evidence="1 2">68-887.2</strain>
    </source>
</reference>
<keyword evidence="2" id="KW-1185">Reference proteome</keyword>
<name>A0A1Y2BDP7_9TREE</name>
<gene>
    <name evidence="1" type="ORF">BCR39DRAFT_557458</name>
</gene>
<proteinExistence type="predicted"/>
<evidence type="ECO:0000313" key="1">
    <source>
        <dbReference type="EMBL" id="ORY32904.1"/>
    </source>
</evidence>
<organism evidence="1 2">
    <name type="scientific">Naematelia encephala</name>
    <dbReference type="NCBI Taxonomy" id="71784"/>
    <lineage>
        <taxon>Eukaryota</taxon>
        <taxon>Fungi</taxon>
        <taxon>Dikarya</taxon>
        <taxon>Basidiomycota</taxon>
        <taxon>Agaricomycotina</taxon>
        <taxon>Tremellomycetes</taxon>
        <taxon>Tremellales</taxon>
        <taxon>Naemateliaceae</taxon>
        <taxon>Naematelia</taxon>
    </lineage>
</organism>
<dbReference type="Proteomes" id="UP000193986">
    <property type="component" value="Unassembled WGS sequence"/>
</dbReference>
<accession>A0A1Y2BDP7</accession>
<comment type="caution">
    <text evidence="1">The sequence shown here is derived from an EMBL/GenBank/DDBJ whole genome shotgun (WGS) entry which is preliminary data.</text>
</comment>
<dbReference type="InParanoid" id="A0A1Y2BDP7"/>
<dbReference type="EMBL" id="MCFC01000008">
    <property type="protein sequence ID" value="ORY32904.1"/>
    <property type="molecule type" value="Genomic_DNA"/>
</dbReference>